<evidence type="ECO:0000313" key="2">
    <source>
        <dbReference type="EMBL" id="MQN14350.1"/>
    </source>
</evidence>
<dbReference type="RefSeq" id="WP_153129653.1">
    <property type="nucleotide sequence ID" value="NZ_VZCW01000404.1"/>
</dbReference>
<dbReference type="Proteomes" id="UP000442105">
    <property type="component" value="Unassembled WGS sequence"/>
</dbReference>
<accession>A0AA90UIF8</accession>
<protein>
    <recommendedName>
        <fullName evidence="4">DUF3244 domain-containing protein</fullName>
    </recommendedName>
</protein>
<gene>
    <name evidence="2" type="ORF">F7D95_16475</name>
</gene>
<evidence type="ECO:0000313" key="3">
    <source>
        <dbReference type="Proteomes" id="UP000442105"/>
    </source>
</evidence>
<name>A0AA90UIF8_9BACT</name>
<feature type="signal peptide" evidence="1">
    <location>
        <begin position="1"/>
        <end position="21"/>
    </location>
</feature>
<sequence>MKKKLLILMISLIVQYVPIHASNGIESINLRPIYDESRIGTPIKRTPTYVPLIGIDGHTLIRLQDATNQTFLVEILQGEEVVYSFTWDFQTPNIMFQTDLKGEYSIILSSASIKYIGTLYIE</sequence>
<feature type="chain" id="PRO_5041707921" description="DUF3244 domain-containing protein" evidence="1">
    <location>
        <begin position="22"/>
        <end position="122"/>
    </location>
</feature>
<dbReference type="EMBL" id="VZCW01000404">
    <property type="protein sequence ID" value="MQN14350.1"/>
    <property type="molecule type" value="Genomic_DNA"/>
</dbReference>
<organism evidence="2 3">
    <name type="scientific">Segatella copri</name>
    <dbReference type="NCBI Taxonomy" id="165179"/>
    <lineage>
        <taxon>Bacteria</taxon>
        <taxon>Pseudomonadati</taxon>
        <taxon>Bacteroidota</taxon>
        <taxon>Bacteroidia</taxon>
        <taxon>Bacteroidales</taxon>
        <taxon>Prevotellaceae</taxon>
        <taxon>Segatella</taxon>
    </lineage>
</organism>
<proteinExistence type="predicted"/>
<evidence type="ECO:0000256" key="1">
    <source>
        <dbReference type="SAM" id="SignalP"/>
    </source>
</evidence>
<dbReference type="AlphaFoldDB" id="A0AA90UIF8"/>
<keyword evidence="1" id="KW-0732">Signal</keyword>
<comment type="caution">
    <text evidence="2">The sequence shown here is derived from an EMBL/GenBank/DDBJ whole genome shotgun (WGS) entry which is preliminary data.</text>
</comment>
<reference evidence="3" key="1">
    <citation type="submission" date="2019-09" db="EMBL/GenBank/DDBJ databases">
        <title>Distinct polysaccharide growth profiles of human intestinal Prevotella copri isolates.</title>
        <authorList>
            <person name="Fehlner-Peach H."/>
            <person name="Magnabosco C."/>
            <person name="Raghavan V."/>
            <person name="Scher J.U."/>
            <person name="Tett A."/>
            <person name="Cox L.M."/>
            <person name="Gottsegen C."/>
            <person name="Watters A."/>
            <person name="Wiltshire- Gordon J.D."/>
            <person name="Segata N."/>
            <person name="Bonneau R."/>
            <person name="Littman D.R."/>
        </authorList>
    </citation>
    <scope>NUCLEOTIDE SEQUENCE [LARGE SCALE GENOMIC DNA]</scope>
    <source>
        <strain evidence="3">iAQ1179</strain>
    </source>
</reference>
<evidence type="ECO:0008006" key="4">
    <source>
        <dbReference type="Google" id="ProtNLM"/>
    </source>
</evidence>